<evidence type="ECO:0000256" key="1">
    <source>
        <dbReference type="SAM" id="MobiDB-lite"/>
    </source>
</evidence>
<feature type="compositionally biased region" description="Polar residues" evidence="1">
    <location>
        <begin position="51"/>
        <end position="74"/>
    </location>
</feature>
<feature type="compositionally biased region" description="Polar residues" evidence="1">
    <location>
        <begin position="27"/>
        <end position="37"/>
    </location>
</feature>
<feature type="region of interest" description="Disordered" evidence="1">
    <location>
        <begin position="217"/>
        <end position="374"/>
    </location>
</feature>
<feature type="compositionally biased region" description="Low complexity" evidence="1">
    <location>
        <begin position="75"/>
        <end position="106"/>
    </location>
</feature>
<dbReference type="STRING" id="236234.A0A1J9RKD9"/>
<dbReference type="GeneID" id="31014912"/>
<protein>
    <submittedName>
        <fullName evidence="2">Uncharacterized protein</fullName>
    </submittedName>
</protein>
<feature type="compositionally biased region" description="Low complexity" evidence="1">
    <location>
        <begin position="229"/>
        <end position="252"/>
    </location>
</feature>
<dbReference type="EMBL" id="MNUE01000034">
    <property type="protein sequence ID" value="OJD33043.1"/>
    <property type="molecule type" value="Genomic_DNA"/>
</dbReference>
<evidence type="ECO:0000313" key="3">
    <source>
        <dbReference type="Proteomes" id="UP000183809"/>
    </source>
</evidence>
<feature type="compositionally biased region" description="Basic and acidic residues" evidence="1">
    <location>
        <begin position="340"/>
        <end position="355"/>
    </location>
</feature>
<gene>
    <name evidence="2" type="ORF">BKCO1_3400034</name>
</gene>
<feature type="compositionally biased region" description="Basic and acidic residues" evidence="1">
    <location>
        <begin position="295"/>
        <end position="305"/>
    </location>
</feature>
<name>A0A1J9RKD9_9PEZI</name>
<keyword evidence="3" id="KW-1185">Reference proteome</keyword>
<accession>A0A1J9RKD9</accession>
<feature type="compositionally biased region" description="Polar residues" evidence="1">
    <location>
        <begin position="262"/>
        <end position="279"/>
    </location>
</feature>
<reference evidence="2 3" key="1">
    <citation type="submission" date="2016-10" db="EMBL/GenBank/DDBJ databases">
        <title>Proteomics and genomics reveal pathogen-plant mechanisms compatible with a hemibiotrophic lifestyle of Diplodia corticola.</title>
        <authorList>
            <person name="Fernandes I."/>
            <person name="De Jonge R."/>
            <person name="Van De Peer Y."/>
            <person name="Devreese B."/>
            <person name="Alves A."/>
            <person name="Esteves A.C."/>
        </authorList>
    </citation>
    <scope>NUCLEOTIDE SEQUENCE [LARGE SCALE GENOMIC DNA]</scope>
    <source>
        <strain evidence="2 3">CBS 112549</strain>
    </source>
</reference>
<feature type="compositionally biased region" description="Low complexity" evidence="1">
    <location>
        <begin position="115"/>
        <end position="128"/>
    </location>
</feature>
<comment type="caution">
    <text evidence="2">The sequence shown here is derived from an EMBL/GenBank/DDBJ whole genome shotgun (WGS) entry which is preliminary data.</text>
</comment>
<proteinExistence type="predicted"/>
<dbReference type="OrthoDB" id="5385072at2759"/>
<dbReference type="Proteomes" id="UP000183809">
    <property type="component" value="Unassembled WGS sequence"/>
</dbReference>
<dbReference type="AlphaFoldDB" id="A0A1J9RKD9"/>
<evidence type="ECO:0000313" key="2">
    <source>
        <dbReference type="EMBL" id="OJD33043.1"/>
    </source>
</evidence>
<organism evidence="2 3">
    <name type="scientific">Diplodia corticola</name>
    <dbReference type="NCBI Taxonomy" id="236234"/>
    <lineage>
        <taxon>Eukaryota</taxon>
        <taxon>Fungi</taxon>
        <taxon>Dikarya</taxon>
        <taxon>Ascomycota</taxon>
        <taxon>Pezizomycotina</taxon>
        <taxon>Dothideomycetes</taxon>
        <taxon>Dothideomycetes incertae sedis</taxon>
        <taxon>Botryosphaeriales</taxon>
        <taxon>Botryosphaeriaceae</taxon>
        <taxon>Diplodia</taxon>
    </lineage>
</organism>
<dbReference type="RefSeq" id="XP_020129303.1">
    <property type="nucleotide sequence ID" value="XM_020274651.1"/>
</dbReference>
<sequence>MSAMVDSYAPPAVRLPHRKPVPPTGLQPLTQIVPNEQRSAHTRTRTSSSSVFPQMPQQPGSNFTYNPPQYQPAMTQYNTTNQTRRTLSNATTSTSSTSTSAGAGNARRNSDLRRSSSGRSTASQTSSSYVALMRRQKATVWCDRSQFEDPRLLAQQRAAKMRAAMEVVGGHTNSRTSTSSSGVAAGVRSKIRHHGAPKASLYAPATLSGNGVPMRLSASEVDEGDSDNDSNGVNNLHNRSGSGRSSLGSGRRVYSYVGPSGARNSTSSTPPSGQGNSPTDMMAGETPMQGGFARRTSEYFPKRQDTGLSAGSGSSGERENSFGGLGQMPQHEPQAAQTHKTSDDLRRRGSVDDRTMTMSGAVRLFVANPDDDSD</sequence>
<feature type="region of interest" description="Disordered" evidence="1">
    <location>
        <begin position="1"/>
        <end position="129"/>
    </location>
</feature>